<evidence type="ECO:0000313" key="1">
    <source>
        <dbReference type="EMBL" id="EPE98599.1"/>
    </source>
</evidence>
<evidence type="ECO:0000313" key="2">
    <source>
        <dbReference type="Proteomes" id="UP000014411"/>
    </source>
</evidence>
<organism evidence="1 2">
    <name type="scientific">Rhizobium grahamii CCGE 502</name>
    <dbReference type="NCBI Taxonomy" id="990285"/>
    <lineage>
        <taxon>Bacteria</taxon>
        <taxon>Pseudomonadati</taxon>
        <taxon>Pseudomonadota</taxon>
        <taxon>Alphaproteobacteria</taxon>
        <taxon>Hyphomicrobiales</taxon>
        <taxon>Rhizobiaceae</taxon>
        <taxon>Rhizobium/Agrobacterium group</taxon>
        <taxon>Rhizobium</taxon>
    </lineage>
</organism>
<proteinExistence type="predicted"/>
<dbReference type="AlphaFoldDB" id="S3HIL8"/>
<keyword evidence="2" id="KW-1185">Reference proteome</keyword>
<name>S3HIL8_9HYPH</name>
<dbReference type="STRING" id="990285.RGCCGE502_09240"/>
<dbReference type="Proteomes" id="UP000014411">
    <property type="component" value="Unassembled WGS sequence"/>
</dbReference>
<accession>S3HIL8</accession>
<gene>
    <name evidence="1" type="ORF">RGCCGE502_09240</name>
</gene>
<dbReference type="EMBL" id="AEYE02000011">
    <property type="protein sequence ID" value="EPE98599.1"/>
    <property type="molecule type" value="Genomic_DNA"/>
</dbReference>
<dbReference type="eggNOG" id="ENOG502ZFGP">
    <property type="taxonomic scope" value="Bacteria"/>
</dbReference>
<dbReference type="RefSeq" id="WP_016553886.1">
    <property type="nucleotide sequence ID" value="NZ_AEYE02000011.1"/>
</dbReference>
<protein>
    <submittedName>
        <fullName evidence="1">Uncharacterized protein</fullName>
    </submittedName>
</protein>
<sequence length="374" mass="40627">MTKARDFSQLASLLAEQTASPAKKAATATVTKVRAPANDNKPVTEVLAWPALERLAYRRDADRIRGLQRWRYLLFPKEMVILDEDDDKNEEATIEIRPSEAELMAGVGRAVIGRERWHWTRKMVNAYSDTPEPSTQYRTNRNGALEAQIGNLLFRKGELVQWAVTKKGRPLGPVERSRGVKGSAKAERSASGIRSYLALTGAISPFTAEPYHRPMSGASALGDCYQPSSQAAKARAILKQLGVDGSVSFKDLPFPSTRSPTAIAKGAFFFGGIKAPTPTASTPAAREPELISRAEGLSLERYLRSRLGDHARILDMAITHASSAVEIGTATGLSPAYAEKRGGTLIDEAIDALILLLREVEGDKPFAGEEKIAA</sequence>
<reference evidence="1 2" key="1">
    <citation type="journal article" date="2012" name="J. Bacteriol.">
        <title>Genome sequence of Rhizobium grahamii CCGE502, a broad-host-range symbiont with low nodulation competitiveness in Phaseolus vulgaris.</title>
        <authorList>
            <person name="Althabegoiti M.J."/>
            <person name="Lozano L."/>
            <person name="Torres-Tejerizo G."/>
            <person name="Ormeno-Orrillo E."/>
            <person name="Rogel M.A."/>
            <person name="Gonzalez V."/>
            <person name="Martinez-Romero E."/>
        </authorList>
    </citation>
    <scope>NUCLEOTIDE SEQUENCE [LARGE SCALE GENOMIC DNA]</scope>
    <source>
        <strain evidence="1 2">CCGE 502</strain>
    </source>
</reference>
<dbReference type="HOGENOM" id="CLU_731321_0_0_5"/>
<comment type="caution">
    <text evidence="1">The sequence shown here is derived from an EMBL/GenBank/DDBJ whole genome shotgun (WGS) entry which is preliminary data.</text>
</comment>